<dbReference type="GO" id="GO:0006508">
    <property type="term" value="P:proteolysis"/>
    <property type="evidence" value="ECO:0007669"/>
    <property type="project" value="UniProtKB-KW"/>
</dbReference>
<dbReference type="Gene3D" id="3.40.50.880">
    <property type="match status" value="1"/>
</dbReference>
<dbReference type="NCBIfam" id="TIGR01382">
    <property type="entry name" value="PfpI"/>
    <property type="match status" value="1"/>
</dbReference>
<dbReference type="PROSITE" id="PS51276">
    <property type="entry name" value="PEPTIDASE_C56_PFPI"/>
    <property type="match status" value="1"/>
</dbReference>
<name>A0A419S9K7_9SPHI</name>
<dbReference type="InterPro" id="IPR006286">
    <property type="entry name" value="C56_PfpI-like"/>
</dbReference>
<comment type="caution">
    <text evidence="3">The sequence shown here is derived from an EMBL/GenBank/DDBJ whole genome shotgun (WGS) entry which is preliminary data.</text>
</comment>
<dbReference type="PANTHER" id="PTHR42733:SF12">
    <property type="entry name" value="PROTEINASE"/>
    <property type="match status" value="1"/>
</dbReference>
<dbReference type="OrthoDB" id="9792284at2"/>
<dbReference type="Pfam" id="PF01965">
    <property type="entry name" value="DJ-1_PfpI"/>
    <property type="match status" value="1"/>
</dbReference>
<dbReference type="CDD" id="cd03134">
    <property type="entry name" value="GATase1_PfpI_like"/>
    <property type="match status" value="1"/>
</dbReference>
<evidence type="ECO:0000259" key="2">
    <source>
        <dbReference type="Pfam" id="PF01965"/>
    </source>
</evidence>
<dbReference type="GO" id="GO:0008233">
    <property type="term" value="F:peptidase activity"/>
    <property type="evidence" value="ECO:0007669"/>
    <property type="project" value="UniProtKB-KW"/>
</dbReference>
<sequence>MENLKNRKVAILSDQGFEQSELLEPQKALLDAGATVHVISAEKGKIKAWDHSDWGKEVDVDKALSEANPEDYDALMVPGGVMNPDKMRANADYVDFAKAFFEAGKPIAAICHGPQLLIETGALNGRTMTSYPSIKTDLVNAGVNWEDKEVVVDKGLVTSRSPKDIPAFNKKMIEEFREGVHKGQKSI</sequence>
<comment type="similarity">
    <text evidence="1">Belongs to the peptidase C56 family.</text>
</comment>
<accession>A0A419S9K7</accession>
<proteinExistence type="inferred from homology"/>
<keyword evidence="3" id="KW-0378">Hydrolase</keyword>
<dbReference type="Proteomes" id="UP000283433">
    <property type="component" value="Unassembled WGS sequence"/>
</dbReference>
<evidence type="ECO:0000313" key="3">
    <source>
        <dbReference type="EMBL" id="RKD18677.1"/>
    </source>
</evidence>
<dbReference type="InterPro" id="IPR029062">
    <property type="entry name" value="Class_I_gatase-like"/>
</dbReference>
<dbReference type="PANTHER" id="PTHR42733">
    <property type="entry name" value="DJ-1 PROTEIN"/>
    <property type="match status" value="1"/>
</dbReference>
<reference evidence="3 4" key="1">
    <citation type="submission" date="2016-07" db="EMBL/GenBank/DDBJ databases">
        <title>Genome of Pelobium manganitolerans.</title>
        <authorList>
            <person name="Wu S."/>
            <person name="Wang G."/>
        </authorList>
    </citation>
    <scope>NUCLEOTIDE SEQUENCE [LARGE SCALE GENOMIC DNA]</scope>
    <source>
        <strain evidence="3 4">YS-25</strain>
    </source>
</reference>
<evidence type="ECO:0000256" key="1">
    <source>
        <dbReference type="ARBA" id="ARBA00008542"/>
    </source>
</evidence>
<keyword evidence="4" id="KW-1185">Reference proteome</keyword>
<dbReference type="EMBL" id="MBTA01000004">
    <property type="protein sequence ID" value="RKD18677.1"/>
    <property type="molecule type" value="Genomic_DNA"/>
</dbReference>
<gene>
    <name evidence="3" type="ORF">BCY91_15195</name>
</gene>
<feature type="domain" description="DJ-1/PfpI" evidence="2">
    <location>
        <begin position="7"/>
        <end position="175"/>
    </location>
</feature>
<protein>
    <submittedName>
        <fullName evidence="3">Protease</fullName>
    </submittedName>
</protein>
<dbReference type="InterPro" id="IPR002818">
    <property type="entry name" value="DJ-1/PfpI"/>
</dbReference>
<evidence type="ECO:0000313" key="4">
    <source>
        <dbReference type="Proteomes" id="UP000283433"/>
    </source>
</evidence>
<dbReference type="SUPFAM" id="SSF52317">
    <property type="entry name" value="Class I glutamine amidotransferase-like"/>
    <property type="match status" value="1"/>
</dbReference>
<organism evidence="3 4">
    <name type="scientific">Pelobium manganitolerans</name>
    <dbReference type="NCBI Taxonomy" id="1842495"/>
    <lineage>
        <taxon>Bacteria</taxon>
        <taxon>Pseudomonadati</taxon>
        <taxon>Bacteroidota</taxon>
        <taxon>Sphingobacteriia</taxon>
        <taxon>Sphingobacteriales</taxon>
        <taxon>Sphingobacteriaceae</taxon>
        <taxon>Pelobium</taxon>
    </lineage>
</organism>
<keyword evidence="3" id="KW-0645">Protease</keyword>
<dbReference type="RefSeq" id="WP_120180856.1">
    <property type="nucleotide sequence ID" value="NZ_MBTA01000004.1"/>
</dbReference>
<dbReference type="AlphaFoldDB" id="A0A419S9K7"/>